<evidence type="ECO:0000256" key="1">
    <source>
        <dbReference type="ARBA" id="ARBA00004613"/>
    </source>
</evidence>
<dbReference type="Proteomes" id="UP000001554">
    <property type="component" value="Chromosome 18"/>
</dbReference>
<proteinExistence type="inferred from homology"/>
<comment type="similarity">
    <text evidence="2">Belongs to the IL-17 family.</text>
</comment>
<dbReference type="AlphaFoldDB" id="A0A9J7HNM0"/>
<dbReference type="GO" id="GO:0005125">
    <property type="term" value="F:cytokine activity"/>
    <property type="evidence" value="ECO:0007669"/>
    <property type="project" value="InterPro"/>
</dbReference>
<evidence type="ECO:0000256" key="3">
    <source>
        <dbReference type="ARBA" id="ARBA00022525"/>
    </source>
</evidence>
<evidence type="ECO:0000256" key="4">
    <source>
        <dbReference type="ARBA" id="ARBA00022729"/>
    </source>
</evidence>
<reference evidence="7" key="2">
    <citation type="submission" date="2025-08" db="UniProtKB">
        <authorList>
            <consortium name="RefSeq"/>
        </authorList>
    </citation>
    <scope>IDENTIFICATION</scope>
    <source>
        <strain evidence="7">S238N-H82</strain>
        <tissue evidence="7">Testes</tissue>
    </source>
</reference>
<keyword evidence="3" id="KW-0964">Secreted</keyword>
<dbReference type="Gene3D" id="2.10.90.10">
    <property type="entry name" value="Cystine-knot cytokines"/>
    <property type="match status" value="1"/>
</dbReference>
<organism evidence="6 7">
    <name type="scientific">Branchiostoma floridae</name>
    <name type="common">Florida lancelet</name>
    <name type="synonym">Amphioxus</name>
    <dbReference type="NCBI Taxonomy" id="7739"/>
    <lineage>
        <taxon>Eukaryota</taxon>
        <taxon>Metazoa</taxon>
        <taxon>Chordata</taxon>
        <taxon>Cephalochordata</taxon>
        <taxon>Leptocardii</taxon>
        <taxon>Amphioxiformes</taxon>
        <taxon>Branchiostomatidae</taxon>
        <taxon>Branchiostoma</taxon>
    </lineage>
</organism>
<reference evidence="6" key="1">
    <citation type="journal article" date="2020" name="Nat. Ecol. Evol.">
        <title>Deeply conserved synteny resolves early events in vertebrate evolution.</title>
        <authorList>
            <person name="Simakov O."/>
            <person name="Marletaz F."/>
            <person name="Yue J.X."/>
            <person name="O'Connell B."/>
            <person name="Jenkins J."/>
            <person name="Brandt A."/>
            <person name="Calef R."/>
            <person name="Tung C.H."/>
            <person name="Huang T.K."/>
            <person name="Schmutz J."/>
            <person name="Satoh N."/>
            <person name="Yu J.K."/>
            <person name="Putnam N.H."/>
            <person name="Green R.E."/>
            <person name="Rokhsar D.S."/>
        </authorList>
    </citation>
    <scope>NUCLEOTIDE SEQUENCE [LARGE SCALE GENOMIC DNA]</scope>
    <source>
        <strain evidence="6">S238N-H82</strain>
    </source>
</reference>
<dbReference type="OMA" id="CESKHCY"/>
<accession>A0A9J7HNM0</accession>
<evidence type="ECO:0000313" key="7">
    <source>
        <dbReference type="RefSeq" id="XP_035661184.1"/>
    </source>
</evidence>
<keyword evidence="6" id="KW-1185">Reference proteome</keyword>
<dbReference type="GeneID" id="118405681"/>
<feature type="chain" id="PRO_5039900919" evidence="5">
    <location>
        <begin position="25"/>
        <end position="172"/>
    </location>
</feature>
<dbReference type="InterPro" id="IPR029034">
    <property type="entry name" value="Cystine-knot_cytokine"/>
</dbReference>
<dbReference type="OrthoDB" id="6038945at2759"/>
<keyword evidence="4 5" id="KW-0732">Signal</keyword>
<evidence type="ECO:0000256" key="5">
    <source>
        <dbReference type="SAM" id="SignalP"/>
    </source>
</evidence>
<name>A0A9J7HNM0_BRAFL</name>
<evidence type="ECO:0000313" key="6">
    <source>
        <dbReference type="Proteomes" id="UP000001554"/>
    </source>
</evidence>
<sequence>MKELKTFKICLLVVGLLYTTDSQAKCTLKEPRERLKMKRLNLNLRTFNKTAPFKMGLELAANETVSQPELYPHNANMRASAPWRWELDHDENRYPPNIGVAVCESKHCYDHQNNRQDDSNNSVPVNRTVPVLIKEKMRKNQKCPKNGRHKYRKEWISIAVACICVRPKLPED</sequence>
<dbReference type="Pfam" id="PF06083">
    <property type="entry name" value="IL17"/>
    <property type="match status" value="1"/>
</dbReference>
<dbReference type="InterPro" id="IPR010345">
    <property type="entry name" value="IL-17_fam"/>
</dbReference>
<evidence type="ECO:0000256" key="2">
    <source>
        <dbReference type="ARBA" id="ARBA00007236"/>
    </source>
</evidence>
<dbReference type="KEGG" id="bfo:118405681"/>
<dbReference type="RefSeq" id="XP_035661184.1">
    <property type="nucleotide sequence ID" value="XM_035805291.1"/>
</dbReference>
<gene>
    <name evidence="7" type="primary">LOC118405681</name>
</gene>
<feature type="signal peptide" evidence="5">
    <location>
        <begin position="1"/>
        <end position="24"/>
    </location>
</feature>
<dbReference type="SUPFAM" id="SSF57501">
    <property type="entry name" value="Cystine-knot cytokines"/>
    <property type="match status" value="1"/>
</dbReference>
<protein>
    <submittedName>
        <fullName evidence="7">Interleukin-17C-like</fullName>
    </submittedName>
</protein>
<dbReference type="GO" id="GO:0005576">
    <property type="term" value="C:extracellular region"/>
    <property type="evidence" value="ECO:0007669"/>
    <property type="project" value="UniProtKB-SubCell"/>
</dbReference>
<comment type="subcellular location">
    <subcellularLocation>
        <location evidence="1">Secreted</location>
    </subcellularLocation>
</comment>